<evidence type="ECO:0000313" key="17">
    <source>
        <dbReference type="Proteomes" id="UP001470230"/>
    </source>
</evidence>
<feature type="transmembrane region" description="Helical" evidence="12">
    <location>
        <begin position="1110"/>
        <end position="1128"/>
    </location>
</feature>
<dbReference type="InterPro" id="IPR008250">
    <property type="entry name" value="ATPase_P-typ_transduc_dom_A_sf"/>
</dbReference>
<evidence type="ECO:0000256" key="10">
    <source>
        <dbReference type="ARBA" id="ARBA00023136"/>
    </source>
</evidence>
<dbReference type="InterPro" id="IPR001757">
    <property type="entry name" value="P_typ_ATPase"/>
</dbReference>
<protein>
    <recommendedName>
        <fullName evidence="12">Phospholipid-transporting ATPase</fullName>
        <ecNumber evidence="12">7.6.2.1</ecNumber>
    </recommendedName>
</protein>
<feature type="compositionally biased region" description="Basic residues" evidence="13">
    <location>
        <begin position="789"/>
        <end position="809"/>
    </location>
</feature>
<dbReference type="PRINTS" id="PR00119">
    <property type="entry name" value="CATATPASE"/>
</dbReference>
<dbReference type="SUPFAM" id="SSF81660">
    <property type="entry name" value="Metal cation-transporting ATPase, ATP-binding domain N"/>
    <property type="match status" value="1"/>
</dbReference>
<feature type="transmembrane region" description="Helical" evidence="12">
    <location>
        <begin position="56"/>
        <end position="72"/>
    </location>
</feature>
<dbReference type="SFLD" id="SFLDF00027">
    <property type="entry name" value="p-type_atpase"/>
    <property type="match status" value="1"/>
</dbReference>
<dbReference type="InterPro" id="IPR036412">
    <property type="entry name" value="HAD-like_sf"/>
</dbReference>
<dbReference type="EC" id="7.6.2.1" evidence="12"/>
<dbReference type="Gene3D" id="3.40.50.1000">
    <property type="entry name" value="HAD superfamily/HAD-like"/>
    <property type="match status" value="2"/>
</dbReference>
<keyword evidence="17" id="KW-1185">Reference proteome</keyword>
<feature type="domain" description="P-type ATPase C-terminal" evidence="15">
    <location>
        <begin position="957"/>
        <end position="1202"/>
    </location>
</feature>
<organism evidence="16 17">
    <name type="scientific">Tritrichomonas musculus</name>
    <dbReference type="NCBI Taxonomy" id="1915356"/>
    <lineage>
        <taxon>Eukaryota</taxon>
        <taxon>Metamonada</taxon>
        <taxon>Parabasalia</taxon>
        <taxon>Tritrichomonadida</taxon>
        <taxon>Tritrichomonadidae</taxon>
        <taxon>Tritrichomonas</taxon>
    </lineage>
</organism>
<dbReference type="SUPFAM" id="SSF56784">
    <property type="entry name" value="HAD-like"/>
    <property type="match status" value="1"/>
</dbReference>
<dbReference type="SFLD" id="SFLDG00002">
    <property type="entry name" value="C1.7:_P-type_atpase_like"/>
    <property type="match status" value="1"/>
</dbReference>
<keyword evidence="3 12" id="KW-0812">Transmembrane</keyword>
<accession>A0ABR2K1A0</accession>
<feature type="compositionally biased region" description="Basic residues" evidence="13">
    <location>
        <begin position="846"/>
        <end position="856"/>
    </location>
</feature>
<feature type="transmembrane region" description="Helical" evidence="12">
    <location>
        <begin position="1072"/>
        <end position="1098"/>
    </location>
</feature>
<feature type="domain" description="P-type ATPase N-terminal" evidence="14">
    <location>
        <begin position="18"/>
        <end position="77"/>
    </location>
</feature>
<evidence type="ECO:0000256" key="9">
    <source>
        <dbReference type="ARBA" id="ARBA00022989"/>
    </source>
</evidence>
<keyword evidence="4" id="KW-0479">Metal-binding</keyword>
<evidence type="ECO:0000259" key="15">
    <source>
        <dbReference type="Pfam" id="PF16212"/>
    </source>
</evidence>
<comment type="catalytic activity">
    <reaction evidence="11 12">
        <text>ATP + H2O + phospholipidSide 1 = ADP + phosphate + phospholipidSide 2.</text>
        <dbReference type="EC" id="7.6.2.1"/>
    </reaction>
</comment>
<dbReference type="EMBL" id="JAPFFF010000008">
    <property type="protein sequence ID" value="KAK8884873.1"/>
    <property type="molecule type" value="Genomic_DNA"/>
</dbReference>
<evidence type="ECO:0000256" key="2">
    <source>
        <dbReference type="ARBA" id="ARBA00008109"/>
    </source>
</evidence>
<comment type="subcellular location">
    <subcellularLocation>
        <location evidence="1 12">Membrane</location>
        <topology evidence="1 12">Multi-pass membrane protein</topology>
    </subcellularLocation>
</comment>
<comment type="caution">
    <text evidence="16">The sequence shown here is derived from an EMBL/GenBank/DDBJ whole genome shotgun (WGS) entry which is preliminary data.</text>
</comment>
<dbReference type="InterPro" id="IPR006539">
    <property type="entry name" value="P-type_ATPase_IV"/>
</dbReference>
<evidence type="ECO:0000313" key="16">
    <source>
        <dbReference type="EMBL" id="KAK8884873.1"/>
    </source>
</evidence>
<feature type="transmembrane region" description="Helical" evidence="12">
    <location>
        <begin position="1176"/>
        <end position="1198"/>
    </location>
</feature>
<reference evidence="16 17" key="1">
    <citation type="submission" date="2024-04" db="EMBL/GenBank/DDBJ databases">
        <title>Tritrichomonas musculus Genome.</title>
        <authorList>
            <person name="Alves-Ferreira E."/>
            <person name="Grigg M."/>
            <person name="Lorenzi H."/>
            <person name="Galac M."/>
        </authorList>
    </citation>
    <scope>NUCLEOTIDE SEQUENCE [LARGE SCALE GENOMIC DNA]</scope>
    <source>
        <strain evidence="16 17">EAF2021</strain>
    </source>
</reference>
<evidence type="ECO:0000256" key="11">
    <source>
        <dbReference type="ARBA" id="ARBA00034036"/>
    </source>
</evidence>
<evidence type="ECO:0000256" key="1">
    <source>
        <dbReference type="ARBA" id="ARBA00004141"/>
    </source>
</evidence>
<dbReference type="InterPro" id="IPR023298">
    <property type="entry name" value="ATPase_P-typ_TM_dom_sf"/>
</dbReference>
<evidence type="ECO:0000256" key="5">
    <source>
        <dbReference type="ARBA" id="ARBA00022741"/>
    </source>
</evidence>
<dbReference type="NCBIfam" id="TIGR01652">
    <property type="entry name" value="ATPase-Plipid"/>
    <property type="match status" value="1"/>
</dbReference>
<dbReference type="PANTHER" id="PTHR24092">
    <property type="entry name" value="PROBABLE PHOSPHOLIPID-TRANSPORTING ATPASE"/>
    <property type="match status" value="1"/>
</dbReference>
<keyword evidence="8 12" id="KW-1278">Translocase</keyword>
<keyword evidence="10 12" id="KW-0472">Membrane</keyword>
<dbReference type="InterPro" id="IPR032630">
    <property type="entry name" value="P_typ_ATPase_c"/>
</dbReference>
<feature type="compositionally biased region" description="Basic and acidic residues" evidence="13">
    <location>
        <begin position="835"/>
        <end position="844"/>
    </location>
</feature>
<evidence type="ECO:0000256" key="6">
    <source>
        <dbReference type="ARBA" id="ARBA00022840"/>
    </source>
</evidence>
<evidence type="ECO:0000259" key="14">
    <source>
        <dbReference type="Pfam" id="PF16209"/>
    </source>
</evidence>
<dbReference type="Proteomes" id="UP001470230">
    <property type="component" value="Unassembled WGS sequence"/>
</dbReference>
<keyword evidence="6 12" id="KW-0067">ATP-binding</keyword>
<comment type="similarity">
    <text evidence="2 12">Belongs to the cation transport ATPase (P-type) (TC 3.A.3) family. Type IV subfamily.</text>
</comment>
<dbReference type="Pfam" id="PF16212">
    <property type="entry name" value="PhoLip_ATPase_C"/>
    <property type="match status" value="1"/>
</dbReference>
<dbReference type="InterPro" id="IPR018303">
    <property type="entry name" value="ATPase_P-typ_P_site"/>
</dbReference>
<feature type="compositionally biased region" description="Acidic residues" evidence="13">
    <location>
        <begin position="823"/>
        <end position="834"/>
    </location>
</feature>
<dbReference type="Pfam" id="PF13246">
    <property type="entry name" value="Cation_ATPase"/>
    <property type="match status" value="1"/>
</dbReference>
<name>A0ABR2K1A0_9EUKA</name>
<feature type="transmembrane region" description="Helical" evidence="12">
    <location>
        <begin position="337"/>
        <end position="360"/>
    </location>
</feature>
<evidence type="ECO:0000256" key="4">
    <source>
        <dbReference type="ARBA" id="ARBA00022723"/>
    </source>
</evidence>
<feature type="region of interest" description="Disordered" evidence="13">
    <location>
        <begin position="787"/>
        <end position="860"/>
    </location>
</feature>
<dbReference type="NCBIfam" id="TIGR01494">
    <property type="entry name" value="ATPase_P-type"/>
    <property type="match status" value="1"/>
</dbReference>
<dbReference type="InterPro" id="IPR023214">
    <property type="entry name" value="HAD_sf"/>
</dbReference>
<sequence length="1284" mass="145766">MKGKKEEKNRIVHLHVTHINDRRRKRPLFINNRISTTKYSILTFIPKNLFFQFSRIANFYFLIIVCLLQFPWAPISAAAALLPLCVVIGVSAIREAIEDILRYRSDQRINGSIAHVLNDQGEFINTRWDKLLVGDLIQINQDEQTPADIVVLATSNEDRSAYIDTCNLDGETNLKNRQSHHCTNEATDFLNLHAKIECDPPNKQLTVFHGNIEIEAYGDADSSSENLSQTVGKKFSLDNKQVILRGSSLRNTEWIIGVIIYTGKESKIMLNSSSARTKHSYLERGLNIKLISIFAFLFSLSMIGALLGFFFEKNQVNTGHHWYFYRSDSKRSKTKCFFVLLISHIIVMNAMIPISLYVTLEIVRVFQAFFVITDAEMYDSETNSFASSRTTNISDDLGQIEYIFSDKTGTLTQNVMEFMKCSIAGQKFGDGITEVEYSAAKRRGLQCTKPNWKGKAFTSRDFTQVLDAIASKSRNNNNNNNNNDGINLDLDKNLEFGTKLFLWLLATCHSVVPKADPSKPHGVEFQASSPDESALVSAASDFGYVFKKKSRNILTIEVNGIEREVELLANLEFTSERKRSSVILKFKGKNNSSDIQMSSSHFIDIDDDRNDKIVLFSKGADDLIYKRLSPYSNYLDDTNSHMSEFADSGLRTLCCAYKVIDPMFFKDWINRYHEAICSIDNRDEMIDQVSNEIETDLILIGATAIEDKLQDGVSDTIESLLKAKINIWVITGDKRETAINIGFACNLLSSNMIPIIIDSKNIEHLSSKLRNTLDDIENESIYENEHNTFNKKLKKLSRQNSRSKRRGQNKGKSPSQSQTGNDTETENSENDTDDTDNRTDELLSGKKTKRQKRLPNVKKDVKVPKSKRPLALVVSGESLDILLSPDFIDNFLTVAIKCHSVICCRVSPLQKALIVEKMRIKTNKLSLAIGDGSNDVGMILKADVGVGISGKEGRQAVLVSDYSISQFRFLKKLLLVHGRLNFYRNVDLINYSFYKNMTMTLIQMIFGFFSSFSGITLYDSILYTIFNVVFTAVPPIVYACLEKDVSIESMMNYPELYDFDNNRRWYQSYWKFWINLFVGIFNAFTCFFVPFFGLHPFVNEKGCSIGLEEFGTTVYCSVVAVTNINLAMKCRNWTWIHHVSIWLSILIFPVISIIIQKLDLSPAFSDCGLALLDTKAFWFSVVGSTFLSILPFVGYNSLKNSMNTLRNKVRIEEYRKTHKKAGLIEPRPENVQSIDQQSIASLYNSLLPNSISEQPNSFPYRQNRTGFAFSPPSVPEPIMIFPYS</sequence>
<feature type="transmembrane region" description="Helical" evidence="12">
    <location>
        <begin position="286"/>
        <end position="311"/>
    </location>
</feature>
<dbReference type="Gene3D" id="3.40.1110.10">
    <property type="entry name" value="Calcium-transporting ATPase, cytoplasmic domain N"/>
    <property type="match status" value="1"/>
</dbReference>
<feature type="transmembrane region" description="Helical" evidence="12">
    <location>
        <begin position="1135"/>
        <end position="1156"/>
    </location>
</feature>
<proteinExistence type="inferred from homology"/>
<evidence type="ECO:0000256" key="8">
    <source>
        <dbReference type="ARBA" id="ARBA00022967"/>
    </source>
</evidence>
<feature type="transmembrane region" description="Helical" evidence="12">
    <location>
        <begin position="993"/>
        <end position="1015"/>
    </location>
</feature>
<dbReference type="InterPro" id="IPR032631">
    <property type="entry name" value="P-type_ATPase_N"/>
</dbReference>
<gene>
    <name evidence="16" type="ORF">M9Y10_043994</name>
</gene>
<dbReference type="Pfam" id="PF16209">
    <property type="entry name" value="PhoLip_ATPase_N"/>
    <property type="match status" value="1"/>
</dbReference>
<dbReference type="PROSITE" id="PS00154">
    <property type="entry name" value="ATPASE_E1_E2"/>
    <property type="match status" value="1"/>
</dbReference>
<keyword evidence="5 12" id="KW-0547">Nucleotide-binding</keyword>
<keyword evidence="7 12" id="KW-0460">Magnesium</keyword>
<dbReference type="SUPFAM" id="SSF81653">
    <property type="entry name" value="Calcium ATPase, transduction domain A"/>
    <property type="match status" value="1"/>
</dbReference>
<dbReference type="InterPro" id="IPR023299">
    <property type="entry name" value="ATPase_P-typ_cyto_dom_N"/>
</dbReference>
<evidence type="ECO:0000256" key="7">
    <source>
        <dbReference type="ARBA" id="ARBA00022842"/>
    </source>
</evidence>
<dbReference type="SFLD" id="SFLDS00003">
    <property type="entry name" value="Haloacid_Dehalogenase"/>
    <property type="match status" value="1"/>
</dbReference>
<evidence type="ECO:0000256" key="3">
    <source>
        <dbReference type="ARBA" id="ARBA00022692"/>
    </source>
</evidence>
<keyword evidence="9 12" id="KW-1133">Transmembrane helix</keyword>
<dbReference type="InterPro" id="IPR044492">
    <property type="entry name" value="P_typ_ATPase_HD_dom"/>
</dbReference>
<dbReference type="Gene3D" id="2.70.150.10">
    <property type="entry name" value="Calcium-transporting ATPase, cytoplasmic transduction domain A"/>
    <property type="match status" value="1"/>
</dbReference>
<dbReference type="PANTHER" id="PTHR24092:SF150">
    <property type="entry name" value="PHOSPHOLIPID-TRANSPORTING ATPASE"/>
    <property type="match status" value="1"/>
</dbReference>
<evidence type="ECO:0000256" key="13">
    <source>
        <dbReference type="SAM" id="MobiDB-lite"/>
    </source>
</evidence>
<dbReference type="SUPFAM" id="SSF81665">
    <property type="entry name" value="Calcium ATPase, transmembrane domain M"/>
    <property type="match status" value="1"/>
</dbReference>
<evidence type="ECO:0000256" key="12">
    <source>
        <dbReference type="RuleBase" id="RU362033"/>
    </source>
</evidence>